<dbReference type="SUPFAM" id="SSF69279">
    <property type="entry name" value="Phage tail proteins"/>
    <property type="match status" value="2"/>
</dbReference>
<dbReference type="Gene3D" id="2.30.300.10">
    <property type="entry name" value="Baseplate protein-like domain - beta roll fold"/>
    <property type="match status" value="1"/>
</dbReference>
<gene>
    <name evidence="2" type="ORF">HMPREF9723_00458</name>
</gene>
<organism evidence="2">
    <name type="scientific">Treponema denticola OTK</name>
    <dbReference type="NCBI Taxonomy" id="999434"/>
    <lineage>
        <taxon>Bacteria</taxon>
        <taxon>Pseudomonadati</taxon>
        <taxon>Spirochaetota</taxon>
        <taxon>Spirochaetia</taxon>
        <taxon>Spirochaetales</taxon>
        <taxon>Treponemataceae</taxon>
        <taxon>Treponema</taxon>
    </lineage>
</organism>
<dbReference type="SMART" id="SM00257">
    <property type="entry name" value="LysM"/>
    <property type="match status" value="1"/>
</dbReference>
<dbReference type="PATRIC" id="fig|999434.4.peg.479"/>
<dbReference type="Proteomes" id="UP000011701">
    <property type="component" value="Chromosome"/>
</dbReference>
<dbReference type="CDD" id="cd00118">
    <property type="entry name" value="LysM"/>
    <property type="match status" value="1"/>
</dbReference>
<dbReference type="Gene3D" id="3.55.50.10">
    <property type="entry name" value="Baseplate protein-like domains"/>
    <property type="match status" value="1"/>
</dbReference>
<dbReference type="InterPro" id="IPR018392">
    <property type="entry name" value="LysM"/>
</dbReference>
<protein>
    <recommendedName>
        <fullName evidence="1">LysM domain-containing protein</fullName>
    </recommendedName>
</protein>
<proteinExistence type="predicted"/>
<dbReference type="InterPro" id="IPR036779">
    <property type="entry name" value="LysM_dom_sf"/>
</dbReference>
<sequence length="422" mass="46897">MSKVHKVVSGDTLGAISIRYLGSFQKWHSIVTANPQLVGRKTAIDGSPLIFPGDVLIIPIKESEGKGIVSTIEIADGEQDVAIVIGGKKFVGFTGYELNLSFDSLDTFSFSAPYDSELKELKEAIEPFSYKSCEIYYKGSLVFNGKLLTPEPKLEDSTAEITLQGYPLCGVLNDCNIPPSKYPTQYKGLNIKQIAEELASPYNIRVEMKGGAGAEFEKVACEPSESILQFLTNLLKQRDLLFTNNEKGQLVIFRPKEKKAEVSFVEGEPPLLSVIPKFNAQSFYSHVTGFTKTDSKNKGMSYTFKNNYLINKGVQRYKSIMIDDAKTQNDLEKAVNSQAGRMFADCVSYELNCEGHVLIDNQLCKKGLCVCVKAPKAMIRRETNFIARNIKIIRTSESKTTQFSLVLPGSYSGKMPEVFPWE</sequence>
<dbReference type="HOGENOM" id="CLU_650424_0_0_12"/>
<accession>A0A0F6MQS1</accession>
<evidence type="ECO:0000259" key="1">
    <source>
        <dbReference type="PROSITE" id="PS51782"/>
    </source>
</evidence>
<comment type="caution">
    <text evidence="2">The sequence shown here is derived from an EMBL/GenBank/DDBJ whole genome shotgun (WGS) entry which is preliminary data.</text>
</comment>
<dbReference type="Pfam" id="PF22255">
    <property type="entry name" value="Gp44-like_2nd"/>
    <property type="match status" value="1"/>
</dbReference>
<dbReference type="EMBL" id="AGDY01000004">
    <property type="protein sequence ID" value="EMB23320.1"/>
    <property type="molecule type" value="Genomic_DNA"/>
</dbReference>
<dbReference type="PROSITE" id="PS51782">
    <property type="entry name" value="LYSM"/>
    <property type="match status" value="1"/>
</dbReference>
<dbReference type="Gene3D" id="3.10.350.10">
    <property type="entry name" value="LysM domain"/>
    <property type="match status" value="1"/>
</dbReference>
<dbReference type="InterPro" id="IPR053981">
    <property type="entry name" value="Gp44/GpP-like_2nd"/>
</dbReference>
<dbReference type="Gene3D" id="3.30.1920.10">
    <property type="entry name" value="Baseplate protein-like domains - 2 layer sandwich fold"/>
    <property type="match status" value="1"/>
</dbReference>
<dbReference type="InterPro" id="IPR023399">
    <property type="entry name" value="Baseplate-like_2-layer_sand"/>
</dbReference>
<reference evidence="2" key="1">
    <citation type="submission" date="2012-01" db="EMBL/GenBank/DDBJ databases">
        <title>The Genome Sequence of Treponema denticola OTK.</title>
        <authorList>
            <consortium name="The Broad Institute Genome Sequencing Platform"/>
            <person name="Earl A."/>
            <person name="Ward D."/>
            <person name="Feldgarden M."/>
            <person name="Gevers D."/>
            <person name="Blanton J.M."/>
            <person name="Fenno C.J."/>
            <person name="Baranova O.V."/>
            <person name="Mathney J."/>
            <person name="Dewhirst F.E."/>
            <person name="Izard J."/>
            <person name="Young S.K."/>
            <person name="Zeng Q."/>
            <person name="Gargeya S."/>
            <person name="Fitzgerald M."/>
            <person name="Haas B."/>
            <person name="Abouelleil A."/>
            <person name="Alvarado L."/>
            <person name="Arachchi H.M."/>
            <person name="Berlin A."/>
            <person name="Chapman S.B."/>
            <person name="Gearin G."/>
            <person name="Goldberg J."/>
            <person name="Griggs A."/>
            <person name="Gujja S."/>
            <person name="Hansen M."/>
            <person name="Heiman D."/>
            <person name="Howarth C."/>
            <person name="Larimer J."/>
            <person name="Lui A."/>
            <person name="MacDonald P.J.P."/>
            <person name="McCowen C."/>
            <person name="Montmayeur A."/>
            <person name="Murphy C."/>
            <person name="Neiman D."/>
            <person name="Pearson M."/>
            <person name="Priest M."/>
            <person name="Roberts A."/>
            <person name="Saif S."/>
            <person name="Shea T."/>
            <person name="Sisk P."/>
            <person name="Stolte C."/>
            <person name="Sykes S."/>
            <person name="Wortman J."/>
            <person name="Nusbaum C."/>
            <person name="Birren B."/>
        </authorList>
    </citation>
    <scope>NUCLEOTIDE SEQUENCE [LARGE SCALE GENOMIC DNA]</scope>
    <source>
        <strain evidence="2">OTK</strain>
    </source>
</reference>
<dbReference type="AlphaFoldDB" id="A0A0F6MQS1"/>
<dbReference type="RefSeq" id="WP_002690714.1">
    <property type="nucleotide sequence ID" value="NZ_CM001797.1"/>
</dbReference>
<feature type="domain" description="LysM" evidence="1">
    <location>
        <begin position="3"/>
        <end position="58"/>
    </location>
</feature>
<name>A0A0F6MQS1_TREDN</name>
<evidence type="ECO:0000313" key="2">
    <source>
        <dbReference type="EMBL" id="EMB23320.1"/>
    </source>
</evidence>